<dbReference type="Proteomes" id="UP001324380">
    <property type="component" value="Chromosome"/>
</dbReference>
<dbReference type="Pfam" id="PF12728">
    <property type="entry name" value="HTH_17"/>
    <property type="match status" value="1"/>
</dbReference>
<dbReference type="InterPro" id="IPR041657">
    <property type="entry name" value="HTH_17"/>
</dbReference>
<accession>A0ABZ0TQB8</accession>
<organism evidence="2 3">
    <name type="scientific">Mucilaginibacter sabulilitoris</name>
    <dbReference type="NCBI Taxonomy" id="1173583"/>
    <lineage>
        <taxon>Bacteria</taxon>
        <taxon>Pseudomonadati</taxon>
        <taxon>Bacteroidota</taxon>
        <taxon>Sphingobacteriia</taxon>
        <taxon>Sphingobacteriales</taxon>
        <taxon>Sphingobacteriaceae</taxon>
        <taxon>Mucilaginibacter</taxon>
    </lineage>
</organism>
<evidence type="ECO:0000313" key="2">
    <source>
        <dbReference type="EMBL" id="WPU93680.1"/>
    </source>
</evidence>
<feature type="domain" description="Helix-turn-helix" evidence="1">
    <location>
        <begin position="97"/>
        <end position="138"/>
    </location>
</feature>
<evidence type="ECO:0000259" key="1">
    <source>
        <dbReference type="Pfam" id="PF12728"/>
    </source>
</evidence>
<name>A0ABZ0TQB8_9SPHI</name>
<protein>
    <submittedName>
        <fullName evidence="2">Helix-turn-helix domain-containing protein</fullName>
    </submittedName>
</protein>
<sequence>MLQPYPFRLKHKHQNKHAETSDGRQVIEMVIKKVIEIVATGGDGKFATMSIDKNTRLIDLTVADLMVIIKECMTGFMPVDETLNDEDEIGGYEIAETITGYSPQTLYQLKSAGELPYIGLPGGGIRFSKKMLMNWLLSHQKLTHQEIEEKAETLKLKRKLRRK</sequence>
<evidence type="ECO:0000313" key="3">
    <source>
        <dbReference type="Proteomes" id="UP001324380"/>
    </source>
</evidence>
<dbReference type="RefSeq" id="WP_321562814.1">
    <property type="nucleotide sequence ID" value="NZ_CP139558.1"/>
</dbReference>
<reference evidence="2 3" key="1">
    <citation type="submission" date="2023-11" db="EMBL/GenBank/DDBJ databases">
        <title>Analysis of the Genomes of Mucilaginibacter gossypii cycad 4 and M. sabulilitoris SNA2: microbes with the potential for plant growth promotion.</title>
        <authorList>
            <person name="Hirsch A.M."/>
            <person name="Humm E."/>
            <person name="Rubbi M."/>
            <person name="Del Vecchio G."/>
            <person name="Ha S.M."/>
            <person name="Pellegrini M."/>
            <person name="Gunsalus R.P."/>
        </authorList>
    </citation>
    <scope>NUCLEOTIDE SEQUENCE [LARGE SCALE GENOMIC DNA]</scope>
    <source>
        <strain evidence="2 3">SNA2</strain>
    </source>
</reference>
<gene>
    <name evidence="2" type="ORF">SNE25_30650</name>
</gene>
<keyword evidence="3" id="KW-1185">Reference proteome</keyword>
<proteinExistence type="predicted"/>
<dbReference type="EMBL" id="CP139558">
    <property type="protein sequence ID" value="WPU93680.1"/>
    <property type="molecule type" value="Genomic_DNA"/>
</dbReference>